<dbReference type="EMBL" id="LHYO01000010">
    <property type="protein sequence ID" value="KXB09245.1"/>
    <property type="molecule type" value="Genomic_DNA"/>
</dbReference>
<dbReference type="EC" id="6.2.1.13" evidence="2"/>
<dbReference type="PANTHER" id="PTHR43334">
    <property type="entry name" value="ACETATE--COA LIGASE [ADP-FORMING]"/>
    <property type="match status" value="1"/>
</dbReference>
<dbReference type="Proteomes" id="UP000070399">
    <property type="component" value="Unassembled WGS sequence"/>
</dbReference>
<dbReference type="SUPFAM" id="SSF56059">
    <property type="entry name" value="Glutathione synthetase ATP-binding domain-like"/>
    <property type="match status" value="1"/>
</dbReference>
<organism evidence="8 9">
    <name type="scientific">candidate division MSBL1 archaeon SCGC-AAA833F18</name>
    <dbReference type="NCBI Taxonomy" id="1698257"/>
    <lineage>
        <taxon>Archaea</taxon>
        <taxon>Methanobacteriati</taxon>
        <taxon>Methanobacteriota</taxon>
        <taxon>candidate division MSBL1</taxon>
    </lineage>
</organism>
<evidence type="ECO:0000256" key="4">
    <source>
        <dbReference type="ARBA" id="ARBA00022741"/>
    </source>
</evidence>
<comment type="catalytic activity">
    <reaction evidence="1">
        <text>acetate + ATP + CoA = acetyl-CoA + ADP + phosphate</text>
        <dbReference type="Rhea" id="RHEA:15081"/>
        <dbReference type="ChEBI" id="CHEBI:30089"/>
        <dbReference type="ChEBI" id="CHEBI:30616"/>
        <dbReference type="ChEBI" id="CHEBI:43474"/>
        <dbReference type="ChEBI" id="CHEBI:57287"/>
        <dbReference type="ChEBI" id="CHEBI:57288"/>
        <dbReference type="ChEBI" id="CHEBI:456216"/>
        <dbReference type="EC" id="6.2.1.13"/>
    </reaction>
</comment>
<keyword evidence="3" id="KW-0436">Ligase</keyword>
<evidence type="ECO:0000256" key="3">
    <source>
        <dbReference type="ARBA" id="ARBA00022598"/>
    </source>
</evidence>
<evidence type="ECO:0000256" key="2">
    <source>
        <dbReference type="ARBA" id="ARBA00012957"/>
    </source>
</evidence>
<keyword evidence="4 6" id="KW-0547">Nucleotide-binding</keyword>
<dbReference type="Pfam" id="PF13549">
    <property type="entry name" value="ATP-grasp_5"/>
    <property type="match status" value="1"/>
</dbReference>
<dbReference type="AlphaFoldDB" id="A0A133VS49"/>
<protein>
    <recommendedName>
        <fullName evidence="2">acetate--CoA ligase (ADP-forming)</fullName>
        <ecNumber evidence="2">6.2.1.13</ecNumber>
    </recommendedName>
</protein>
<evidence type="ECO:0000256" key="1">
    <source>
        <dbReference type="ARBA" id="ARBA00001619"/>
    </source>
</evidence>
<feature type="domain" description="ATP-grasp" evidence="7">
    <location>
        <begin position="28"/>
        <end position="235"/>
    </location>
</feature>
<evidence type="ECO:0000256" key="6">
    <source>
        <dbReference type="PROSITE-ProRule" id="PRU00409"/>
    </source>
</evidence>
<dbReference type="GO" id="GO:0046872">
    <property type="term" value="F:metal ion binding"/>
    <property type="evidence" value="ECO:0007669"/>
    <property type="project" value="InterPro"/>
</dbReference>
<keyword evidence="9" id="KW-1185">Reference proteome</keyword>
<dbReference type="Gene3D" id="3.30.1490.20">
    <property type="entry name" value="ATP-grasp fold, A domain"/>
    <property type="match status" value="1"/>
</dbReference>
<gene>
    <name evidence="8" type="ORF">AKJ35_01180</name>
</gene>
<evidence type="ECO:0000256" key="5">
    <source>
        <dbReference type="ARBA" id="ARBA00022840"/>
    </source>
</evidence>
<dbReference type="InterPro" id="IPR051538">
    <property type="entry name" value="Acyl-CoA_Synth/Transferase"/>
</dbReference>
<proteinExistence type="predicted"/>
<dbReference type="GO" id="GO:0005524">
    <property type="term" value="F:ATP binding"/>
    <property type="evidence" value="ECO:0007669"/>
    <property type="project" value="UniProtKB-UniRule"/>
</dbReference>
<dbReference type="InterPro" id="IPR013815">
    <property type="entry name" value="ATP_grasp_subdomain_1"/>
</dbReference>
<keyword evidence="5 6" id="KW-0067">ATP-binding</keyword>
<reference evidence="8 9" key="1">
    <citation type="journal article" date="2016" name="Sci. Rep.">
        <title>Metabolic traits of an uncultured archaeal lineage -MSBL1- from brine pools of the Red Sea.</title>
        <authorList>
            <person name="Mwirichia R."/>
            <person name="Alam I."/>
            <person name="Rashid M."/>
            <person name="Vinu M."/>
            <person name="Ba-Alawi W."/>
            <person name="Anthony Kamau A."/>
            <person name="Kamanda Ngugi D."/>
            <person name="Goker M."/>
            <person name="Klenk H.P."/>
            <person name="Bajic V."/>
            <person name="Stingl U."/>
        </authorList>
    </citation>
    <scope>NUCLEOTIDE SEQUENCE [LARGE SCALE GENOMIC DNA]</scope>
    <source>
        <strain evidence="8">SCGC-AAA833F18</strain>
    </source>
</reference>
<evidence type="ECO:0000313" key="8">
    <source>
        <dbReference type="EMBL" id="KXB09245.1"/>
    </source>
</evidence>
<dbReference type="Gene3D" id="3.30.470.20">
    <property type="entry name" value="ATP-grasp fold, B domain"/>
    <property type="match status" value="1"/>
</dbReference>
<sequence length="245" mass="26913">MTDEGTIQEIIESAREDERTELTEYESKQLLSAWEIPTTRTRLARNKLEAVRAARIIKYPVVAKIASPEILHKSDVGGVKVGLASEIEVRHAFDDIIANAKAQYPDAETWGVTIQEFIPGGREVIIGVSQDPSFGPTLMFGLGGIWVEVLEDVSFRLPPISDEEARKMIQEIKGYPTLTGARGGSPADIDALSEILQKISQLAMEIDQISEIDLNPVFVLDEGEGAKAADARIILKEPEEGSEEE</sequence>
<name>A0A133VS49_9EURY</name>
<accession>A0A133VS49</accession>
<comment type="caution">
    <text evidence="8">The sequence shown here is derived from an EMBL/GenBank/DDBJ whole genome shotgun (WGS) entry which is preliminary data.</text>
</comment>
<dbReference type="FunFam" id="3.30.1490.20:FF:000020">
    <property type="entry name" value="Protein lysine acetyltransferase"/>
    <property type="match status" value="1"/>
</dbReference>
<evidence type="ECO:0000259" key="7">
    <source>
        <dbReference type="PROSITE" id="PS50975"/>
    </source>
</evidence>
<dbReference type="PROSITE" id="PS50975">
    <property type="entry name" value="ATP_GRASP"/>
    <property type="match status" value="1"/>
</dbReference>
<evidence type="ECO:0000313" key="9">
    <source>
        <dbReference type="Proteomes" id="UP000070399"/>
    </source>
</evidence>
<dbReference type="GO" id="GO:0043758">
    <property type="term" value="F:acetate-CoA ligase (ADP-forming) activity"/>
    <property type="evidence" value="ECO:0007669"/>
    <property type="project" value="UniProtKB-EC"/>
</dbReference>
<dbReference type="InterPro" id="IPR011761">
    <property type="entry name" value="ATP-grasp"/>
</dbReference>
<dbReference type="PANTHER" id="PTHR43334:SF1">
    <property type="entry name" value="3-HYDROXYPROPIONATE--COA LIGASE [ADP-FORMING]"/>
    <property type="match status" value="1"/>
</dbReference>